<evidence type="ECO:0000256" key="1">
    <source>
        <dbReference type="ARBA" id="ARBA00004193"/>
    </source>
</evidence>
<dbReference type="InterPro" id="IPR003760">
    <property type="entry name" value="PnrA-like"/>
</dbReference>
<feature type="signal peptide" evidence="7">
    <location>
        <begin position="1"/>
        <end position="21"/>
    </location>
</feature>
<dbReference type="InterPro" id="IPR050957">
    <property type="entry name" value="BMP_lipoprotein"/>
</dbReference>
<comment type="similarity">
    <text evidence="2">Belongs to the BMP lipoprotein family.</text>
</comment>
<evidence type="ECO:0000256" key="7">
    <source>
        <dbReference type="SAM" id="SignalP"/>
    </source>
</evidence>
<evidence type="ECO:0000256" key="3">
    <source>
        <dbReference type="ARBA" id="ARBA00022475"/>
    </source>
</evidence>
<organism evidence="9 10">
    <name type="scientific">Thermohalobaculum xanthum</name>
    <dbReference type="NCBI Taxonomy" id="2753746"/>
    <lineage>
        <taxon>Bacteria</taxon>
        <taxon>Pseudomonadati</taxon>
        <taxon>Pseudomonadota</taxon>
        <taxon>Alphaproteobacteria</taxon>
        <taxon>Rhodobacterales</taxon>
        <taxon>Paracoccaceae</taxon>
        <taxon>Thermohalobaculum</taxon>
    </lineage>
</organism>
<reference evidence="9" key="1">
    <citation type="submission" date="2020-12" db="EMBL/GenBank/DDBJ databases">
        <title>Bacterial taxonomy.</title>
        <authorList>
            <person name="Pan X."/>
        </authorList>
    </citation>
    <scope>NUCLEOTIDE SEQUENCE</scope>
    <source>
        <strain evidence="9">M0105</strain>
    </source>
</reference>
<comment type="subcellular location">
    <subcellularLocation>
        <location evidence="1">Cell membrane</location>
        <topology evidence="1">Lipid-anchor</topology>
    </subcellularLocation>
</comment>
<keyword evidence="10" id="KW-1185">Reference proteome</keyword>
<keyword evidence="5" id="KW-0472">Membrane</keyword>
<keyword evidence="3" id="KW-1003">Cell membrane</keyword>
<dbReference type="Pfam" id="PF02608">
    <property type="entry name" value="Bmp"/>
    <property type="match status" value="1"/>
</dbReference>
<feature type="domain" description="ABC transporter substrate-binding protein PnrA-like" evidence="8">
    <location>
        <begin position="27"/>
        <end position="321"/>
    </location>
</feature>
<evidence type="ECO:0000259" key="8">
    <source>
        <dbReference type="Pfam" id="PF02608"/>
    </source>
</evidence>
<evidence type="ECO:0000256" key="6">
    <source>
        <dbReference type="ARBA" id="ARBA00023288"/>
    </source>
</evidence>
<evidence type="ECO:0000256" key="2">
    <source>
        <dbReference type="ARBA" id="ARBA00008610"/>
    </source>
</evidence>
<evidence type="ECO:0000256" key="5">
    <source>
        <dbReference type="ARBA" id="ARBA00023136"/>
    </source>
</evidence>
<protein>
    <submittedName>
        <fullName evidence="9">BMP family ABC transporter substrate-binding protein</fullName>
    </submittedName>
</protein>
<dbReference type="InterPro" id="IPR028082">
    <property type="entry name" value="Peripla_BP_I"/>
</dbReference>
<dbReference type="AlphaFoldDB" id="A0A8J7M8P4"/>
<dbReference type="EMBL" id="JAEHHL010000008">
    <property type="protein sequence ID" value="MBK0400270.1"/>
    <property type="molecule type" value="Genomic_DNA"/>
</dbReference>
<dbReference type="Gene3D" id="3.40.50.2300">
    <property type="match status" value="2"/>
</dbReference>
<keyword evidence="4 7" id="KW-0732">Signal</keyword>
<evidence type="ECO:0000256" key="4">
    <source>
        <dbReference type="ARBA" id="ARBA00022729"/>
    </source>
</evidence>
<dbReference type="PANTHER" id="PTHR34296:SF2">
    <property type="entry name" value="ABC TRANSPORTER GUANOSINE-BINDING PROTEIN NUPN"/>
    <property type="match status" value="1"/>
</dbReference>
<keyword evidence="6" id="KW-0449">Lipoprotein</keyword>
<dbReference type="Proteomes" id="UP000655420">
    <property type="component" value="Unassembled WGS sequence"/>
</dbReference>
<sequence length="332" mass="35154">MRVISLLAGVALGVVATAASAADFKPAVVFDMGGKFDKSFNEGVWNGVKKFMDESGVEVMEFEVTNETQREQAMRRMVSRGATIVLGVGFAQADAIDKVAAEHPDIQFAIIDVSWLDRPNLRQYAFKEHEGSYLVGVAAANKSETGKVGFVGGMDIPLIRKFACGYVQGAKETADGTEVLQNMTGTTPTAWNDPTKGAELAQSQIDRGADVIYHAAGGTGLGVIRATADADKLAIGVDSNQNGIAPGHVLTSMVKRVDVAAYETFKDAMDGNFTSGVKILGLAENGVDWAVDENNAPLLTDDLKAAVEAAREGIIAGTIKVHNYEDTGSCPY</sequence>
<proteinExistence type="inferred from homology"/>
<dbReference type="GO" id="GO:0005886">
    <property type="term" value="C:plasma membrane"/>
    <property type="evidence" value="ECO:0007669"/>
    <property type="project" value="UniProtKB-SubCell"/>
</dbReference>
<dbReference type="RefSeq" id="WP_200610848.1">
    <property type="nucleotide sequence ID" value="NZ_JAEHHL010000008.1"/>
</dbReference>
<dbReference type="PANTHER" id="PTHR34296">
    <property type="entry name" value="TRANSCRIPTIONAL ACTIVATOR PROTEIN MED"/>
    <property type="match status" value="1"/>
</dbReference>
<dbReference type="CDD" id="cd06354">
    <property type="entry name" value="PBP1_PrnA-like"/>
    <property type="match status" value="1"/>
</dbReference>
<evidence type="ECO:0000313" key="9">
    <source>
        <dbReference type="EMBL" id="MBK0400270.1"/>
    </source>
</evidence>
<accession>A0A8J7M8P4</accession>
<gene>
    <name evidence="9" type="ORF">H0I76_13810</name>
</gene>
<name>A0A8J7M8P4_9RHOB</name>
<evidence type="ECO:0000313" key="10">
    <source>
        <dbReference type="Proteomes" id="UP000655420"/>
    </source>
</evidence>
<dbReference type="SUPFAM" id="SSF53822">
    <property type="entry name" value="Periplasmic binding protein-like I"/>
    <property type="match status" value="1"/>
</dbReference>
<comment type="caution">
    <text evidence="9">The sequence shown here is derived from an EMBL/GenBank/DDBJ whole genome shotgun (WGS) entry which is preliminary data.</text>
</comment>
<feature type="chain" id="PRO_5035316983" evidence="7">
    <location>
        <begin position="22"/>
        <end position="332"/>
    </location>
</feature>